<proteinExistence type="predicted"/>
<dbReference type="InterPro" id="IPR036028">
    <property type="entry name" value="SH3-like_dom_sf"/>
</dbReference>
<name>A0AA38SAI8_9PEZI</name>
<comment type="caution">
    <text evidence="5">The sequence shown here is derived from an EMBL/GenBank/DDBJ whole genome shotgun (WGS) entry which is preliminary data.</text>
</comment>
<evidence type="ECO:0000259" key="4">
    <source>
        <dbReference type="PROSITE" id="PS50002"/>
    </source>
</evidence>
<evidence type="ECO:0000313" key="5">
    <source>
        <dbReference type="EMBL" id="KAJ9161276.1"/>
    </source>
</evidence>
<dbReference type="InterPro" id="IPR001452">
    <property type="entry name" value="SH3_domain"/>
</dbReference>
<dbReference type="PROSITE" id="PS50002">
    <property type="entry name" value="SH3"/>
    <property type="match status" value="1"/>
</dbReference>
<evidence type="ECO:0000256" key="3">
    <source>
        <dbReference type="SAM" id="MobiDB-lite"/>
    </source>
</evidence>
<protein>
    <submittedName>
        <fullName evidence="5">SH3-domain-containing protein</fullName>
    </submittedName>
</protein>
<keyword evidence="6" id="KW-1185">Reference proteome</keyword>
<dbReference type="CDD" id="cd00174">
    <property type="entry name" value="SH3"/>
    <property type="match status" value="1"/>
</dbReference>
<reference evidence="5" key="1">
    <citation type="submission" date="2022-07" db="EMBL/GenBank/DDBJ databases">
        <title>Fungi with potential for degradation of polypropylene.</title>
        <authorList>
            <person name="Gostincar C."/>
        </authorList>
    </citation>
    <scope>NUCLEOTIDE SEQUENCE</scope>
    <source>
        <strain evidence="5">EXF-13287</strain>
    </source>
</reference>
<dbReference type="AlphaFoldDB" id="A0AA38SAI8"/>
<dbReference type="Proteomes" id="UP001174691">
    <property type="component" value="Unassembled WGS sequence"/>
</dbReference>
<gene>
    <name evidence="5" type="ORF">NKR19_g2368</name>
</gene>
<dbReference type="PANTHER" id="PTHR45929">
    <property type="entry name" value="JAK PATHWAY SIGNAL TRANSDUCTION ADAPTOR MOLECULE"/>
    <property type="match status" value="1"/>
</dbReference>
<dbReference type="PANTHER" id="PTHR45929:SF7">
    <property type="entry name" value="LAS SEVENTEEN-BINDING PROTEIN 1"/>
    <property type="match status" value="1"/>
</dbReference>
<dbReference type="PRINTS" id="PR00452">
    <property type="entry name" value="SH3DOMAIN"/>
</dbReference>
<dbReference type="Pfam" id="PF00018">
    <property type="entry name" value="SH3_1"/>
    <property type="match status" value="1"/>
</dbReference>
<feature type="compositionally biased region" description="Pro residues" evidence="3">
    <location>
        <begin position="105"/>
        <end position="120"/>
    </location>
</feature>
<feature type="region of interest" description="Disordered" evidence="3">
    <location>
        <begin position="48"/>
        <end position="121"/>
    </location>
</feature>
<sequence>MVSEQRQRVIETNRSLRTIKNELESLLEKGVITESAFDSIQSLLPTESSLSAAPTPAQRTPGLPTPSSHNRASSPAPPTAALAALNVSPPPGPPSYSQSTGGGGGPPPLPGRNQPPPPASKPVIAHARALYRYSASDARDCSFERDDTIEVQEYMNADWWMGRNTRTSAEGIFPKNYVEIVADAPPQHDEKARWNNTNTNTAYPGAGGYGAAGVAGGYQPPAQPMYGAQQQPGGYPPPPGQVNPYNAHAPPMAVANEQQHGEGGESKVSGAGKKFGKKLGNAAIFGAGATIGSNIVNSIF</sequence>
<dbReference type="Gene3D" id="2.30.30.40">
    <property type="entry name" value="SH3 Domains"/>
    <property type="match status" value="1"/>
</dbReference>
<organism evidence="5 6">
    <name type="scientific">Coniochaeta hoffmannii</name>
    <dbReference type="NCBI Taxonomy" id="91930"/>
    <lineage>
        <taxon>Eukaryota</taxon>
        <taxon>Fungi</taxon>
        <taxon>Dikarya</taxon>
        <taxon>Ascomycota</taxon>
        <taxon>Pezizomycotina</taxon>
        <taxon>Sordariomycetes</taxon>
        <taxon>Sordariomycetidae</taxon>
        <taxon>Coniochaetales</taxon>
        <taxon>Coniochaetaceae</taxon>
        <taxon>Coniochaeta</taxon>
    </lineage>
</organism>
<accession>A0AA38SAI8</accession>
<evidence type="ECO:0000313" key="6">
    <source>
        <dbReference type="Proteomes" id="UP001174691"/>
    </source>
</evidence>
<keyword evidence="1 2" id="KW-0728">SH3 domain</keyword>
<dbReference type="SMART" id="SM00326">
    <property type="entry name" value="SH3"/>
    <property type="match status" value="1"/>
</dbReference>
<dbReference type="EMBL" id="JANBVN010000024">
    <property type="protein sequence ID" value="KAJ9161276.1"/>
    <property type="molecule type" value="Genomic_DNA"/>
</dbReference>
<feature type="domain" description="SH3" evidence="4">
    <location>
        <begin position="122"/>
        <end position="183"/>
    </location>
</feature>
<evidence type="ECO:0000256" key="1">
    <source>
        <dbReference type="ARBA" id="ARBA00022443"/>
    </source>
</evidence>
<evidence type="ECO:0000256" key="2">
    <source>
        <dbReference type="PROSITE-ProRule" id="PRU00192"/>
    </source>
</evidence>
<dbReference type="SUPFAM" id="SSF50044">
    <property type="entry name" value="SH3-domain"/>
    <property type="match status" value="1"/>
</dbReference>
<dbReference type="InterPro" id="IPR050670">
    <property type="entry name" value="STAM"/>
</dbReference>